<sequence>MHTLRRLGRYLKPQWRHILRGIFFMGGYAIFSGFSIGLVIPIINKIFRRSDQVPEEPLGVWTGLQSTFSRAQDAWNSASGGLKARFGETRDVFVDGLVQIQDRAEPLDVLAWLCVVSLVAVLLKNASDFGRKVAFIKVEQGAAESMRNDVFHHMVQLPLSTHSKYPSGQLVSRVITDVELVKQFTINTAAAFVHNLIQVLLFLGITLWASLHLSMVSFLIVPPLVLITGKLASKLRRQSGRAQERIGQVTSSLNEILANVRVVKAFTTEDQETKRFSEITGGYRSAAVRLLRLDSMAAPLSEFWGVLIGVGVLYYGGQLVFRAENPLSPERFFLFFLALVSMLHPMKVLGNVITRFQRGAAAVDRVFEILDLPKETDLPNAKRVDRFEHSIRFENVSFSYDEGRPVLREVSLEAMRGTTTALVGPSGGGKSTLVDMVPRFQLPTSGAITLDGVNTQELKLKDLRQLIGIVTQETILFDDTVSNNIAYGYPQASREQIVAAARTANAHEFIEDLKDGYETVIGERGQTLSGGQRQRLAIARAVLKDPEILILDEATSSLDTESEVAVQEALDRLLKNRTTFVIAHRLSTVMGADQILVLDEGRIVERGNHRELLSRPSLYRKLYDLQFRDEEATQVVPDLP</sequence>
<dbReference type="Gene3D" id="1.20.1560.10">
    <property type="entry name" value="ABC transporter type 1, transmembrane domain"/>
    <property type="match status" value="1"/>
</dbReference>
<dbReference type="SMART" id="SM00382">
    <property type="entry name" value="AAA"/>
    <property type="match status" value="1"/>
</dbReference>
<feature type="transmembrane region" description="Helical" evidence="8">
    <location>
        <begin position="215"/>
        <end position="233"/>
    </location>
</feature>
<feature type="transmembrane region" description="Helical" evidence="8">
    <location>
        <begin position="297"/>
        <end position="317"/>
    </location>
</feature>
<proteinExistence type="predicted"/>
<dbReference type="Gene3D" id="3.40.50.300">
    <property type="entry name" value="P-loop containing nucleotide triphosphate hydrolases"/>
    <property type="match status" value="1"/>
</dbReference>
<dbReference type="SUPFAM" id="SSF90123">
    <property type="entry name" value="ABC transporter transmembrane region"/>
    <property type="match status" value="1"/>
</dbReference>
<evidence type="ECO:0000256" key="6">
    <source>
        <dbReference type="ARBA" id="ARBA00022989"/>
    </source>
</evidence>
<dbReference type="GO" id="GO:0016887">
    <property type="term" value="F:ATP hydrolysis activity"/>
    <property type="evidence" value="ECO:0007669"/>
    <property type="project" value="InterPro"/>
</dbReference>
<feature type="transmembrane region" description="Helical" evidence="8">
    <location>
        <begin position="21"/>
        <end position="43"/>
    </location>
</feature>
<dbReference type="InterPro" id="IPR039421">
    <property type="entry name" value="Type_1_exporter"/>
</dbReference>
<gene>
    <name evidence="11" type="ORF">HKN21_15705</name>
</gene>
<evidence type="ECO:0000256" key="8">
    <source>
        <dbReference type="SAM" id="Phobius"/>
    </source>
</evidence>
<dbReference type="GO" id="GO:0005524">
    <property type="term" value="F:ATP binding"/>
    <property type="evidence" value="ECO:0007669"/>
    <property type="project" value="UniProtKB-KW"/>
</dbReference>
<comment type="caution">
    <text evidence="11">The sequence shown here is derived from an EMBL/GenBank/DDBJ whole genome shotgun (WGS) entry which is preliminary data.</text>
</comment>
<evidence type="ECO:0000313" key="11">
    <source>
        <dbReference type="EMBL" id="NNF08209.1"/>
    </source>
</evidence>
<dbReference type="PANTHER" id="PTHR24221">
    <property type="entry name" value="ATP-BINDING CASSETTE SUB-FAMILY B"/>
    <property type="match status" value="1"/>
</dbReference>
<evidence type="ECO:0000259" key="9">
    <source>
        <dbReference type="PROSITE" id="PS50893"/>
    </source>
</evidence>
<dbReference type="InterPro" id="IPR003593">
    <property type="entry name" value="AAA+_ATPase"/>
</dbReference>
<dbReference type="PANTHER" id="PTHR24221:SF654">
    <property type="entry name" value="ATP-BINDING CASSETTE SUB-FAMILY B MEMBER 6"/>
    <property type="match status" value="1"/>
</dbReference>
<dbReference type="SUPFAM" id="SSF52540">
    <property type="entry name" value="P-loop containing nucleoside triphosphate hydrolases"/>
    <property type="match status" value="1"/>
</dbReference>
<dbReference type="PROSITE" id="PS00211">
    <property type="entry name" value="ABC_TRANSPORTER_1"/>
    <property type="match status" value="1"/>
</dbReference>
<comment type="subcellular location">
    <subcellularLocation>
        <location evidence="1">Cell membrane</location>
        <topology evidence="1">Multi-pass membrane protein</topology>
    </subcellularLocation>
</comment>
<dbReference type="InterPro" id="IPR011527">
    <property type="entry name" value="ABC1_TM_dom"/>
</dbReference>
<dbReference type="GO" id="GO:0140359">
    <property type="term" value="F:ABC-type transporter activity"/>
    <property type="evidence" value="ECO:0007669"/>
    <property type="project" value="InterPro"/>
</dbReference>
<feature type="domain" description="ABC transporter" evidence="9">
    <location>
        <begin position="391"/>
        <end position="625"/>
    </location>
</feature>
<evidence type="ECO:0000256" key="3">
    <source>
        <dbReference type="ARBA" id="ARBA00022692"/>
    </source>
</evidence>
<evidence type="ECO:0000256" key="7">
    <source>
        <dbReference type="ARBA" id="ARBA00023136"/>
    </source>
</evidence>
<dbReference type="PROSITE" id="PS50893">
    <property type="entry name" value="ABC_TRANSPORTER_2"/>
    <property type="match status" value="1"/>
</dbReference>
<dbReference type="InterPro" id="IPR017871">
    <property type="entry name" value="ABC_transporter-like_CS"/>
</dbReference>
<feature type="transmembrane region" description="Helical" evidence="8">
    <location>
        <begin position="332"/>
        <end position="349"/>
    </location>
</feature>
<evidence type="ECO:0000259" key="10">
    <source>
        <dbReference type="PROSITE" id="PS50929"/>
    </source>
</evidence>
<reference evidence="11 12" key="1">
    <citation type="submission" date="2020-03" db="EMBL/GenBank/DDBJ databases">
        <title>Metabolic flexibility allows generalist bacteria to become dominant in a frequently disturbed ecosystem.</title>
        <authorList>
            <person name="Chen Y.-J."/>
            <person name="Leung P.M."/>
            <person name="Bay S.K."/>
            <person name="Hugenholtz P."/>
            <person name="Kessler A.J."/>
            <person name="Shelley G."/>
            <person name="Waite D.W."/>
            <person name="Cook P.L."/>
            <person name="Greening C."/>
        </authorList>
    </citation>
    <scope>NUCLEOTIDE SEQUENCE [LARGE SCALE GENOMIC DNA]</scope>
    <source>
        <strain evidence="11">SS_bin_28</strain>
    </source>
</reference>
<dbReference type="EMBL" id="JABDJR010000629">
    <property type="protein sequence ID" value="NNF08209.1"/>
    <property type="molecule type" value="Genomic_DNA"/>
</dbReference>
<organism evidence="11 12">
    <name type="scientific">Eiseniibacteriota bacterium</name>
    <dbReference type="NCBI Taxonomy" id="2212470"/>
    <lineage>
        <taxon>Bacteria</taxon>
        <taxon>Candidatus Eiseniibacteriota</taxon>
    </lineage>
</organism>
<evidence type="ECO:0000256" key="2">
    <source>
        <dbReference type="ARBA" id="ARBA00022448"/>
    </source>
</evidence>
<dbReference type="GO" id="GO:0034040">
    <property type="term" value="F:ATPase-coupled lipid transmembrane transporter activity"/>
    <property type="evidence" value="ECO:0007669"/>
    <property type="project" value="TreeGrafter"/>
</dbReference>
<keyword evidence="2" id="KW-0813">Transport</keyword>
<keyword evidence="4" id="KW-0547">Nucleotide-binding</keyword>
<dbReference type="CDD" id="cd18552">
    <property type="entry name" value="ABC_6TM_MsbA_like"/>
    <property type="match status" value="1"/>
</dbReference>
<evidence type="ECO:0000256" key="4">
    <source>
        <dbReference type="ARBA" id="ARBA00022741"/>
    </source>
</evidence>
<feature type="domain" description="ABC transmembrane type-1" evidence="10">
    <location>
        <begin position="104"/>
        <end position="358"/>
    </location>
</feature>
<dbReference type="InterPro" id="IPR027417">
    <property type="entry name" value="P-loop_NTPase"/>
</dbReference>
<keyword evidence="6 8" id="KW-1133">Transmembrane helix</keyword>
<dbReference type="AlphaFoldDB" id="A0A7Y2H3K2"/>
<dbReference type="Pfam" id="PF00005">
    <property type="entry name" value="ABC_tran"/>
    <property type="match status" value="1"/>
</dbReference>
<protein>
    <submittedName>
        <fullName evidence="11">ABC transporter ATP-binding protein</fullName>
    </submittedName>
</protein>
<evidence type="ECO:0000256" key="5">
    <source>
        <dbReference type="ARBA" id="ARBA00022840"/>
    </source>
</evidence>
<accession>A0A7Y2H3K2</accession>
<dbReference type="Proteomes" id="UP000547674">
    <property type="component" value="Unassembled WGS sequence"/>
</dbReference>
<dbReference type="FunFam" id="3.40.50.300:FF:000287">
    <property type="entry name" value="Multidrug ABC transporter ATP-binding protein"/>
    <property type="match status" value="1"/>
</dbReference>
<name>A0A7Y2H3K2_UNCEI</name>
<dbReference type="Pfam" id="PF00664">
    <property type="entry name" value="ABC_membrane"/>
    <property type="match status" value="1"/>
</dbReference>
<keyword evidence="3 8" id="KW-0812">Transmembrane</keyword>
<dbReference type="GO" id="GO:0005886">
    <property type="term" value="C:plasma membrane"/>
    <property type="evidence" value="ECO:0007669"/>
    <property type="project" value="UniProtKB-SubCell"/>
</dbReference>
<keyword evidence="5 11" id="KW-0067">ATP-binding</keyword>
<dbReference type="InterPro" id="IPR003439">
    <property type="entry name" value="ABC_transporter-like_ATP-bd"/>
</dbReference>
<dbReference type="InterPro" id="IPR036640">
    <property type="entry name" value="ABC1_TM_sf"/>
</dbReference>
<dbReference type="PROSITE" id="PS50929">
    <property type="entry name" value="ABC_TM1F"/>
    <property type="match status" value="1"/>
</dbReference>
<keyword evidence="7 8" id="KW-0472">Membrane</keyword>
<evidence type="ECO:0000313" key="12">
    <source>
        <dbReference type="Proteomes" id="UP000547674"/>
    </source>
</evidence>
<evidence type="ECO:0000256" key="1">
    <source>
        <dbReference type="ARBA" id="ARBA00004651"/>
    </source>
</evidence>